<gene>
    <name evidence="2" type="ORF">GCM10023081_46580</name>
</gene>
<dbReference type="InterPro" id="IPR010359">
    <property type="entry name" value="IrrE_HExxH"/>
</dbReference>
<evidence type="ECO:0000313" key="3">
    <source>
        <dbReference type="Proteomes" id="UP001500752"/>
    </source>
</evidence>
<dbReference type="EMBL" id="BAABEO010000039">
    <property type="protein sequence ID" value="GAA3705096.1"/>
    <property type="molecule type" value="Genomic_DNA"/>
</dbReference>
<dbReference type="Pfam" id="PF06114">
    <property type="entry name" value="Peptidase_M78"/>
    <property type="match status" value="1"/>
</dbReference>
<sequence length="147" mass="16685">MQASRLEPMFDPWDVVAAHPWLVVRRDRLPEGVPGATTDGNVIWLDERLSQRERRCVLTHELVHVSAGHASCQPTAVERRVRWEAAHLLLEWPDLFRVLRGAHSLGEAAEELWVTDMVLGDRLESAKPDELEALQGLRRIVGEGVSW</sequence>
<reference evidence="3" key="1">
    <citation type="journal article" date="2019" name="Int. J. Syst. Evol. Microbiol.">
        <title>The Global Catalogue of Microorganisms (GCM) 10K type strain sequencing project: providing services to taxonomists for standard genome sequencing and annotation.</title>
        <authorList>
            <consortium name="The Broad Institute Genomics Platform"/>
            <consortium name="The Broad Institute Genome Sequencing Center for Infectious Disease"/>
            <person name="Wu L."/>
            <person name="Ma J."/>
        </authorList>
    </citation>
    <scope>NUCLEOTIDE SEQUENCE [LARGE SCALE GENOMIC DNA]</scope>
    <source>
        <strain evidence="3">JCM 30742</strain>
    </source>
</reference>
<evidence type="ECO:0000259" key="1">
    <source>
        <dbReference type="Pfam" id="PF06114"/>
    </source>
</evidence>
<keyword evidence="3" id="KW-1185">Reference proteome</keyword>
<feature type="domain" description="IrrE N-terminal-like" evidence="1">
    <location>
        <begin position="38"/>
        <end position="90"/>
    </location>
</feature>
<comment type="caution">
    <text evidence="2">The sequence shown here is derived from an EMBL/GenBank/DDBJ whole genome shotgun (WGS) entry which is preliminary data.</text>
</comment>
<dbReference type="Proteomes" id="UP001500752">
    <property type="component" value="Unassembled WGS sequence"/>
</dbReference>
<name>A0ABP7DGC6_9MICC</name>
<protein>
    <recommendedName>
        <fullName evidence="1">IrrE N-terminal-like domain-containing protein</fullName>
    </recommendedName>
</protein>
<evidence type="ECO:0000313" key="2">
    <source>
        <dbReference type="EMBL" id="GAA3705096.1"/>
    </source>
</evidence>
<accession>A0ABP7DGC6</accession>
<proteinExistence type="predicted"/>
<organism evidence="2 3">
    <name type="scientific">Arthrobacter ginkgonis</name>
    <dbReference type="NCBI Taxonomy" id="1630594"/>
    <lineage>
        <taxon>Bacteria</taxon>
        <taxon>Bacillati</taxon>
        <taxon>Actinomycetota</taxon>
        <taxon>Actinomycetes</taxon>
        <taxon>Micrococcales</taxon>
        <taxon>Micrococcaceae</taxon>
        <taxon>Arthrobacter</taxon>
    </lineage>
</organism>